<accession>A0AB38U4V7</accession>
<name>A0AB38U4V7_BURGA</name>
<feature type="region of interest" description="Disordered" evidence="1">
    <location>
        <begin position="53"/>
        <end position="132"/>
    </location>
</feature>
<gene>
    <name evidence="3" type="ORF">NYZ96_26260</name>
</gene>
<dbReference type="RefSeq" id="WP_160294555.1">
    <property type="nucleotide sequence ID" value="NZ_CADEPW010000001.1"/>
</dbReference>
<protein>
    <submittedName>
        <fullName evidence="3">Phage tail tip lysozyme</fullName>
    </submittedName>
</protein>
<dbReference type="GeneID" id="66462061"/>
<dbReference type="InterPro" id="IPR041219">
    <property type="entry name" value="Phage_lysozyme2"/>
</dbReference>
<feature type="region of interest" description="Disordered" evidence="1">
    <location>
        <begin position="170"/>
        <end position="192"/>
    </location>
</feature>
<reference evidence="3" key="1">
    <citation type="submission" date="2022-09" db="EMBL/GenBank/DDBJ databases">
        <title>Genomic of Burkholderia gladioli.</title>
        <authorList>
            <person name="Wu H."/>
        </authorList>
    </citation>
    <scope>NUCLEOTIDE SEQUENCE</scope>
    <source>
        <strain evidence="3">ZN-S4</strain>
    </source>
</reference>
<sequence>MSLSINSLSTPSIDPMSLCTGGSNGSNSSSLIQILQQIAQMIQEITQALKMAASSDGDDGLGGGGGGGGGGMPQSFAAAPAGGGGGAPAAGAPAAGAGAGTPAASSGDGSGTPVQSSAGTNGPGSGTDVSSLGGDNAHKIAAYLQDNLGLNKTAVAGVLGNLQQESGLTPNINQGGQIGAPSANNADDDGHGYGLAQWGGVRKEGLEQFAASQGKSPQDLGVQLDYLAKEVKEKPGLVDALNNAGSADAAASVWCKQFELAADPQMQNRDQYAQQFLSQGL</sequence>
<dbReference type="Proteomes" id="UP001059745">
    <property type="component" value="Chromosome 2"/>
</dbReference>
<feature type="compositionally biased region" description="Gly residues" evidence="1">
    <location>
        <begin position="60"/>
        <end position="72"/>
    </location>
</feature>
<dbReference type="AlphaFoldDB" id="A0AB38U4V7"/>
<feature type="domain" description="Phage tail lysozyme" evidence="2">
    <location>
        <begin position="135"/>
        <end position="277"/>
    </location>
</feature>
<evidence type="ECO:0000256" key="1">
    <source>
        <dbReference type="SAM" id="MobiDB-lite"/>
    </source>
</evidence>
<evidence type="ECO:0000259" key="2">
    <source>
        <dbReference type="Pfam" id="PF18013"/>
    </source>
</evidence>
<evidence type="ECO:0000313" key="4">
    <source>
        <dbReference type="Proteomes" id="UP001059745"/>
    </source>
</evidence>
<dbReference type="Pfam" id="PF18013">
    <property type="entry name" value="Phage_lysozyme2"/>
    <property type="match status" value="1"/>
</dbReference>
<dbReference type="Gene3D" id="1.10.530.10">
    <property type="match status" value="1"/>
</dbReference>
<feature type="compositionally biased region" description="Low complexity" evidence="1">
    <location>
        <begin position="89"/>
        <end position="113"/>
    </location>
</feature>
<evidence type="ECO:0000313" key="3">
    <source>
        <dbReference type="EMBL" id="UWX75011.1"/>
    </source>
</evidence>
<dbReference type="EMBL" id="CP104215">
    <property type="protein sequence ID" value="UWX75011.1"/>
    <property type="molecule type" value="Genomic_DNA"/>
</dbReference>
<proteinExistence type="predicted"/>
<organism evidence="3 4">
    <name type="scientific">Burkholderia gladioli</name>
    <name type="common">Pseudomonas marginata</name>
    <name type="synonym">Phytomonas marginata</name>
    <dbReference type="NCBI Taxonomy" id="28095"/>
    <lineage>
        <taxon>Bacteria</taxon>
        <taxon>Pseudomonadati</taxon>
        <taxon>Pseudomonadota</taxon>
        <taxon>Betaproteobacteria</taxon>
        <taxon>Burkholderiales</taxon>
        <taxon>Burkholderiaceae</taxon>
        <taxon>Burkholderia</taxon>
    </lineage>
</organism>